<dbReference type="OrthoDB" id="9808638at2"/>
<evidence type="ECO:0000256" key="6">
    <source>
        <dbReference type="ARBA" id="ARBA00023136"/>
    </source>
</evidence>
<keyword evidence="5" id="KW-1133">Transmembrane helix</keyword>
<dbReference type="InterPro" id="IPR000390">
    <property type="entry name" value="Small_drug/metabolite_transptr"/>
</dbReference>
<dbReference type="FunFam" id="1.10.3730.20:FF:000001">
    <property type="entry name" value="Quaternary ammonium compound resistance transporter SugE"/>
    <property type="match status" value="1"/>
</dbReference>
<evidence type="ECO:0000256" key="7">
    <source>
        <dbReference type="ARBA" id="ARBA00038032"/>
    </source>
</evidence>
<accession>A0A1W6LBT9</accession>
<dbReference type="AlphaFoldDB" id="A0A1W6LBT9"/>
<dbReference type="STRING" id="946333.A4W93_18460"/>
<keyword evidence="2" id="KW-0813">Transport</keyword>
<dbReference type="PANTHER" id="PTHR30561:SF1">
    <property type="entry name" value="MULTIDRUG TRANSPORTER EMRE"/>
    <property type="match status" value="1"/>
</dbReference>
<evidence type="ECO:0000256" key="1">
    <source>
        <dbReference type="ARBA" id="ARBA00004651"/>
    </source>
</evidence>
<dbReference type="EMBL" id="CP015118">
    <property type="protein sequence ID" value="ARN21716.1"/>
    <property type="molecule type" value="Genomic_DNA"/>
</dbReference>
<evidence type="ECO:0000256" key="4">
    <source>
        <dbReference type="ARBA" id="ARBA00022692"/>
    </source>
</evidence>
<dbReference type="InterPro" id="IPR037185">
    <property type="entry name" value="EmrE-like"/>
</dbReference>
<comment type="similarity">
    <text evidence="7 8">Belongs to the drug/metabolite transporter (DMT) superfamily. Small multidrug resistance (SMR) (TC 2.A.7.1) family.</text>
</comment>
<comment type="subcellular location">
    <subcellularLocation>
        <location evidence="1 8">Cell membrane</location>
        <topology evidence="1 8">Multi-pass membrane protein</topology>
    </subcellularLocation>
</comment>
<organism evidence="9 10">
    <name type="scientific">Piscinibacter gummiphilus</name>
    <dbReference type="NCBI Taxonomy" id="946333"/>
    <lineage>
        <taxon>Bacteria</taxon>
        <taxon>Pseudomonadati</taxon>
        <taxon>Pseudomonadota</taxon>
        <taxon>Betaproteobacteria</taxon>
        <taxon>Burkholderiales</taxon>
        <taxon>Sphaerotilaceae</taxon>
        <taxon>Piscinibacter</taxon>
    </lineage>
</organism>
<evidence type="ECO:0000256" key="5">
    <source>
        <dbReference type="ARBA" id="ARBA00022989"/>
    </source>
</evidence>
<dbReference type="KEGG" id="rgu:A4W93_18460"/>
<sequence length="110" mass="11490">MGHQAFAWLLLVASVLAEVIGTVALRYTDGFTRPLPSLLTAACYAGAIWWMAVAVRHLEVGLTYAIWAGCGTALTALVGIVWFGESAGMLRLAGLAMIVGGVVALNLSGR</sequence>
<dbReference type="Pfam" id="PF00893">
    <property type="entry name" value="Multi_Drug_Res"/>
    <property type="match status" value="1"/>
</dbReference>
<evidence type="ECO:0000313" key="9">
    <source>
        <dbReference type="EMBL" id="ARN21716.1"/>
    </source>
</evidence>
<dbReference type="PANTHER" id="PTHR30561">
    <property type="entry name" value="SMR FAMILY PROTON-DEPENDENT DRUG EFFLUX TRANSPORTER SUGE"/>
    <property type="match status" value="1"/>
</dbReference>
<reference evidence="9 10" key="1">
    <citation type="submission" date="2016-04" db="EMBL/GenBank/DDBJ databases">
        <title>Complete genome sequence of natural rubber-degrading, novel Gram-negative bacterium, Rhizobacter gummiphilus strain NS21.</title>
        <authorList>
            <person name="Tabata M."/>
            <person name="Kasai D."/>
            <person name="Fukuda M."/>
        </authorList>
    </citation>
    <scope>NUCLEOTIDE SEQUENCE [LARGE SCALE GENOMIC DNA]</scope>
    <source>
        <strain evidence="9 10">NS21</strain>
    </source>
</reference>
<dbReference type="GO" id="GO:1990961">
    <property type="term" value="P:xenobiotic detoxification by transmembrane export across the plasma membrane"/>
    <property type="evidence" value="ECO:0007669"/>
    <property type="project" value="UniProtKB-ARBA"/>
</dbReference>
<protein>
    <submittedName>
        <fullName evidence="9">Uncharacterized protein</fullName>
    </submittedName>
</protein>
<keyword evidence="6" id="KW-0472">Membrane</keyword>
<evidence type="ECO:0000256" key="8">
    <source>
        <dbReference type="RuleBase" id="RU003942"/>
    </source>
</evidence>
<keyword evidence="10" id="KW-1185">Reference proteome</keyword>
<dbReference type="GO" id="GO:0022857">
    <property type="term" value="F:transmembrane transporter activity"/>
    <property type="evidence" value="ECO:0007669"/>
    <property type="project" value="InterPro"/>
</dbReference>
<name>A0A1W6LBT9_9BURK</name>
<dbReference type="GO" id="GO:0005886">
    <property type="term" value="C:plasma membrane"/>
    <property type="evidence" value="ECO:0007669"/>
    <property type="project" value="UniProtKB-SubCell"/>
</dbReference>
<evidence type="ECO:0000256" key="2">
    <source>
        <dbReference type="ARBA" id="ARBA00022448"/>
    </source>
</evidence>
<gene>
    <name evidence="9" type="ORF">A4W93_18460</name>
</gene>
<keyword evidence="3" id="KW-1003">Cell membrane</keyword>
<keyword evidence="4 8" id="KW-0812">Transmembrane</keyword>
<dbReference type="InterPro" id="IPR045324">
    <property type="entry name" value="Small_multidrug_res"/>
</dbReference>
<dbReference type="SUPFAM" id="SSF103481">
    <property type="entry name" value="Multidrug resistance efflux transporter EmrE"/>
    <property type="match status" value="1"/>
</dbReference>
<proteinExistence type="inferred from homology"/>
<dbReference type="Gene3D" id="1.10.3730.20">
    <property type="match status" value="1"/>
</dbReference>
<dbReference type="RefSeq" id="WP_085752009.1">
    <property type="nucleotide sequence ID" value="NZ_BSPR01000011.1"/>
</dbReference>
<evidence type="ECO:0000313" key="10">
    <source>
        <dbReference type="Proteomes" id="UP000193427"/>
    </source>
</evidence>
<evidence type="ECO:0000256" key="3">
    <source>
        <dbReference type="ARBA" id="ARBA00022475"/>
    </source>
</evidence>
<dbReference type="Proteomes" id="UP000193427">
    <property type="component" value="Chromosome"/>
</dbReference>